<keyword evidence="6" id="KW-1185">Reference proteome</keyword>
<accession>A0ABQ5JRB4</accession>
<dbReference type="Gene3D" id="2.130.10.10">
    <property type="entry name" value="YVTN repeat-like/Quinoprotein amine dehydrogenase"/>
    <property type="match status" value="2"/>
</dbReference>
<organism evidence="5 6">
    <name type="scientific">Aduncisulcus paluster</name>
    <dbReference type="NCBI Taxonomy" id="2918883"/>
    <lineage>
        <taxon>Eukaryota</taxon>
        <taxon>Metamonada</taxon>
        <taxon>Carpediemonas-like organisms</taxon>
        <taxon>Aduncisulcus</taxon>
    </lineage>
</organism>
<sequence length="557" mass="61784">MDDLLEFRRTTAKSSTSFASARLKWERDCLGWIKREKREISADEKSKSKKDRIHPQSCTKFVPPIPVPLFRHDGIYQKKKMSDGSSIIRNPINPHLFSISSIPCIYTHPRPVTFCHILPSLTSHALNEHTVQSQLHSPPLEDTPKNPFHILSSSLTGDVFVSDGFTGEPLCMCGGNKRNLRTTCGCGINDLICVGDALGTLRIYDVKRMAKDDSKATQKEEDGHAKSDHDRKDEEDEPLDTKAVKDASFEHASEDEDEDEGYCADKHLPILPPISVLSHSPPSYIPQFATQCVSSLKIHPHMPNVLFCGNGDGSVSAWNIERENEFLVQTGHSQPVTGIYPHPDGSIFVSTSLDGVAQVWDMRTPNPVACLRYHTKGVTSVDGHPMIPSIMATSGFDGMVLIWDLRTMGGEPISRVFAHDSGVRGVKYLSSPCTDCCMGDEITRAESVSEDTLHECCESFPGFKHALIDPCSDSRDSHIHTNLVTVGSDGKMKIWNNNIFKTIHGDYIPSIEISAHKGRIMDLDCSSNRPWMGIHSIVDHSAIVTGGWDGTIKIWNW</sequence>
<reference evidence="5" key="1">
    <citation type="submission" date="2022-03" db="EMBL/GenBank/DDBJ databases">
        <title>Draft genome sequence of Aduncisulcus paluster, a free-living microaerophilic Fornicata.</title>
        <authorList>
            <person name="Yuyama I."/>
            <person name="Kume K."/>
            <person name="Tamura T."/>
            <person name="Inagaki Y."/>
            <person name="Hashimoto T."/>
        </authorList>
    </citation>
    <scope>NUCLEOTIDE SEQUENCE</scope>
    <source>
        <strain evidence="5">NY0171</strain>
    </source>
</reference>
<dbReference type="PROSITE" id="PS50082">
    <property type="entry name" value="WD_REPEATS_2"/>
    <property type="match status" value="3"/>
</dbReference>
<dbReference type="PROSITE" id="PS50294">
    <property type="entry name" value="WD_REPEATS_REGION"/>
    <property type="match status" value="2"/>
</dbReference>
<gene>
    <name evidence="5" type="ORF">ADUPG1_010422</name>
</gene>
<feature type="compositionally biased region" description="Basic and acidic residues" evidence="4">
    <location>
        <begin position="239"/>
        <end position="252"/>
    </location>
</feature>
<keyword evidence="1 3" id="KW-0853">WD repeat</keyword>
<dbReference type="PANTHER" id="PTHR19846">
    <property type="entry name" value="WD40 REPEAT PROTEIN"/>
    <property type="match status" value="1"/>
</dbReference>
<evidence type="ECO:0000256" key="4">
    <source>
        <dbReference type="SAM" id="MobiDB-lite"/>
    </source>
</evidence>
<feature type="repeat" description="WD" evidence="3">
    <location>
        <begin position="543"/>
        <end position="557"/>
    </location>
</feature>
<evidence type="ECO:0000313" key="5">
    <source>
        <dbReference type="EMBL" id="GKT14145.1"/>
    </source>
</evidence>
<dbReference type="PANTHER" id="PTHR19846:SF0">
    <property type="entry name" value="PRE-MRNA PROCESSING FACTOR 4"/>
    <property type="match status" value="1"/>
</dbReference>
<proteinExistence type="predicted"/>
<dbReference type="Pfam" id="PF00400">
    <property type="entry name" value="WD40"/>
    <property type="match status" value="3"/>
</dbReference>
<evidence type="ECO:0000256" key="2">
    <source>
        <dbReference type="ARBA" id="ARBA00022737"/>
    </source>
</evidence>
<dbReference type="InterPro" id="IPR036322">
    <property type="entry name" value="WD40_repeat_dom_sf"/>
</dbReference>
<dbReference type="EMBL" id="BQXS01011567">
    <property type="protein sequence ID" value="GKT14145.1"/>
    <property type="molecule type" value="Genomic_DNA"/>
</dbReference>
<protein>
    <recommendedName>
        <fullName evidence="7">Guanine nucleotide-binding protein subunit beta-like protein</fullName>
    </recommendedName>
</protein>
<dbReference type="InterPro" id="IPR019775">
    <property type="entry name" value="WD40_repeat_CS"/>
</dbReference>
<dbReference type="SMART" id="SM00320">
    <property type="entry name" value="WD40"/>
    <property type="match status" value="6"/>
</dbReference>
<feature type="repeat" description="WD" evidence="3">
    <location>
        <begin position="371"/>
        <end position="407"/>
    </location>
</feature>
<dbReference type="PROSITE" id="PS00678">
    <property type="entry name" value="WD_REPEATS_1"/>
    <property type="match status" value="1"/>
</dbReference>
<evidence type="ECO:0000313" key="6">
    <source>
        <dbReference type="Proteomes" id="UP001057375"/>
    </source>
</evidence>
<name>A0ABQ5JRB4_9EUKA</name>
<dbReference type="InterPro" id="IPR015943">
    <property type="entry name" value="WD40/YVTN_repeat-like_dom_sf"/>
</dbReference>
<feature type="region of interest" description="Disordered" evidence="4">
    <location>
        <begin position="210"/>
        <end position="261"/>
    </location>
</feature>
<dbReference type="SUPFAM" id="SSF50978">
    <property type="entry name" value="WD40 repeat-like"/>
    <property type="match status" value="1"/>
</dbReference>
<dbReference type="InterPro" id="IPR001680">
    <property type="entry name" value="WD40_rpt"/>
</dbReference>
<comment type="caution">
    <text evidence="5">The sequence shown here is derived from an EMBL/GenBank/DDBJ whole genome shotgun (WGS) entry which is preliminary data.</text>
</comment>
<dbReference type="Proteomes" id="UP001057375">
    <property type="component" value="Unassembled WGS sequence"/>
</dbReference>
<evidence type="ECO:0008006" key="7">
    <source>
        <dbReference type="Google" id="ProtNLM"/>
    </source>
</evidence>
<evidence type="ECO:0000256" key="1">
    <source>
        <dbReference type="ARBA" id="ARBA00022574"/>
    </source>
</evidence>
<keyword evidence="2" id="KW-0677">Repeat</keyword>
<feature type="repeat" description="WD" evidence="3">
    <location>
        <begin position="329"/>
        <end position="370"/>
    </location>
</feature>
<feature type="compositionally biased region" description="Basic and acidic residues" evidence="4">
    <location>
        <begin position="210"/>
        <end position="232"/>
    </location>
</feature>
<evidence type="ECO:0000256" key="3">
    <source>
        <dbReference type="PROSITE-ProRule" id="PRU00221"/>
    </source>
</evidence>